<dbReference type="EMBL" id="JABANM010021401">
    <property type="protein sequence ID" value="KAF4721304.1"/>
    <property type="molecule type" value="Genomic_DNA"/>
</dbReference>
<reference evidence="3 4" key="1">
    <citation type="submission" date="2020-04" db="EMBL/GenBank/DDBJ databases">
        <title>Perkinsus olseni comparative genomics.</title>
        <authorList>
            <person name="Bogema D.R."/>
        </authorList>
    </citation>
    <scope>NUCLEOTIDE SEQUENCE [LARGE SCALE GENOMIC DNA]</scope>
    <source>
        <strain evidence="3">ATCC PRA-205</strain>
    </source>
</reference>
<keyword evidence="1" id="KW-0106">Calcium</keyword>
<feature type="non-terminal residue" evidence="3">
    <location>
        <position position="122"/>
    </location>
</feature>
<dbReference type="Proteomes" id="UP000574390">
    <property type="component" value="Unassembled WGS sequence"/>
</dbReference>
<accession>A0A7J6RKI6</accession>
<dbReference type="GO" id="GO:0005509">
    <property type="term" value="F:calcium ion binding"/>
    <property type="evidence" value="ECO:0007669"/>
    <property type="project" value="InterPro"/>
</dbReference>
<gene>
    <name evidence="3" type="ORF">FOZ62_013506</name>
</gene>
<dbReference type="PROSITE" id="PS50222">
    <property type="entry name" value="EF_HAND_2"/>
    <property type="match status" value="1"/>
</dbReference>
<evidence type="ECO:0000256" key="1">
    <source>
        <dbReference type="ARBA" id="ARBA00022837"/>
    </source>
</evidence>
<dbReference type="PROSITE" id="PS00018">
    <property type="entry name" value="EF_HAND_1"/>
    <property type="match status" value="1"/>
</dbReference>
<dbReference type="Gene3D" id="1.10.238.10">
    <property type="entry name" value="EF-hand"/>
    <property type="match status" value="1"/>
</dbReference>
<proteinExistence type="predicted"/>
<dbReference type="Pfam" id="PF13833">
    <property type="entry name" value="EF-hand_8"/>
    <property type="match status" value="1"/>
</dbReference>
<dbReference type="AlphaFoldDB" id="A0A7J6RKI6"/>
<feature type="domain" description="EF-hand" evidence="2">
    <location>
        <begin position="67"/>
        <end position="102"/>
    </location>
</feature>
<organism evidence="3 4">
    <name type="scientific">Perkinsus olseni</name>
    <name type="common">Perkinsus atlanticus</name>
    <dbReference type="NCBI Taxonomy" id="32597"/>
    <lineage>
        <taxon>Eukaryota</taxon>
        <taxon>Sar</taxon>
        <taxon>Alveolata</taxon>
        <taxon>Perkinsozoa</taxon>
        <taxon>Perkinsea</taxon>
        <taxon>Perkinsida</taxon>
        <taxon>Perkinsidae</taxon>
        <taxon>Perkinsus</taxon>
    </lineage>
</organism>
<protein>
    <recommendedName>
        <fullName evidence="2">EF-hand domain-containing protein</fullName>
    </recommendedName>
</protein>
<dbReference type="InterPro" id="IPR002048">
    <property type="entry name" value="EF_hand_dom"/>
</dbReference>
<name>A0A7J6RKI6_PEROL</name>
<comment type="caution">
    <text evidence="3">The sequence shown here is derived from an EMBL/GenBank/DDBJ whole genome shotgun (WGS) entry which is preliminary data.</text>
</comment>
<dbReference type="SUPFAM" id="SSF47473">
    <property type="entry name" value="EF-hand"/>
    <property type="match status" value="1"/>
</dbReference>
<evidence type="ECO:0000259" key="2">
    <source>
        <dbReference type="PROSITE" id="PS50222"/>
    </source>
</evidence>
<sequence>LQWEGMSRILFGAVKEFDRCLDSVSQDASQSGEGRQEQGNTRISREEFLTLLLRRRKGGQEQISEADISAVVDVLFKVLDKDGNGVLDEKEFFGLLRQRSERWVQPPPLVMRFMDLLHTLFN</sequence>
<evidence type="ECO:0000313" key="3">
    <source>
        <dbReference type="EMBL" id="KAF4721304.1"/>
    </source>
</evidence>
<dbReference type="InterPro" id="IPR018247">
    <property type="entry name" value="EF_Hand_1_Ca_BS"/>
</dbReference>
<evidence type="ECO:0000313" key="4">
    <source>
        <dbReference type="Proteomes" id="UP000574390"/>
    </source>
</evidence>
<dbReference type="InterPro" id="IPR011992">
    <property type="entry name" value="EF-hand-dom_pair"/>
</dbReference>